<evidence type="ECO:0000313" key="3">
    <source>
        <dbReference type="EMBL" id="KAF9891889.1"/>
    </source>
</evidence>
<reference evidence="3" key="2">
    <citation type="submission" date="2020-02" db="EMBL/GenBank/DDBJ databases">
        <authorList>
            <person name="Gilchrist C.L.M."/>
            <person name="Chooi Y.-H."/>
        </authorList>
    </citation>
    <scope>NUCLEOTIDE SEQUENCE</scope>
    <source>
        <strain evidence="3">MST-FP2251</strain>
    </source>
</reference>
<comment type="caution">
    <text evidence="3">The sequence shown here is derived from an EMBL/GenBank/DDBJ whole genome shotgun (WGS) entry which is preliminary data.</text>
</comment>
<sequence>MAETSSKFALGRHRGPDPEVDDNVEKGVSLEKTETTRTQKIRRHWGRFWFCYCFASLIFLIIFLPIFFTLIIPAIAQRVVDDSNLVLVRADVMQPRPESVVLTIESALKLPLSVPVRIEPIALQLFNRDTKQEHGDSNGTFGTVFLPKDVIDGNTTLGVTDQLTPLDVEQWTKYVENVVFMEHAPLSVWGQTNSFLGVLKSFVTMDKDIKQNTLNSFAGFSIEDSTILFPPKDDGTNLIANATLPNPSVLTLEIGKTVLDLKSGDLLIGNATIDNLILRPGNHSSPVHGILDLGVLISNLGDVIRTQRDSLTNGYLSLDTVGRSATYDGVEVPYYTKALQNLTMTAQVPIAGLLKNTLRNLIGGNATNLASNLEDSGVDLSSVLDNFRGSDAEKKLKGMVNKRSVDQFVNHPEKREMMLNLLEAFL</sequence>
<accession>A0AAD4CSG4</accession>
<keyword evidence="2" id="KW-1133">Transmembrane helix</keyword>
<dbReference type="PANTHER" id="PTHR35895:SF2">
    <property type="match status" value="1"/>
</dbReference>
<organism evidence="3 4">
    <name type="scientific">Aspergillus nanangensis</name>
    <dbReference type="NCBI Taxonomy" id="2582783"/>
    <lineage>
        <taxon>Eukaryota</taxon>
        <taxon>Fungi</taxon>
        <taxon>Dikarya</taxon>
        <taxon>Ascomycota</taxon>
        <taxon>Pezizomycotina</taxon>
        <taxon>Eurotiomycetes</taxon>
        <taxon>Eurotiomycetidae</taxon>
        <taxon>Eurotiales</taxon>
        <taxon>Aspergillaceae</taxon>
        <taxon>Aspergillus</taxon>
        <taxon>Aspergillus subgen. Circumdati</taxon>
    </lineage>
</organism>
<dbReference type="GO" id="GO:0000329">
    <property type="term" value="C:fungal-type vacuole membrane"/>
    <property type="evidence" value="ECO:0007669"/>
    <property type="project" value="InterPro"/>
</dbReference>
<dbReference type="Pfam" id="PF12505">
    <property type="entry name" value="DUF3712"/>
    <property type="match status" value="1"/>
</dbReference>
<protein>
    <submittedName>
        <fullName evidence="3">Uncharacterized protein</fullName>
    </submittedName>
</protein>
<dbReference type="InterPro" id="IPR022185">
    <property type="entry name" value="DUF3712"/>
</dbReference>
<dbReference type="AlphaFoldDB" id="A0AAD4CSG4"/>
<keyword evidence="4" id="KW-1185">Reference proteome</keyword>
<evidence type="ECO:0000256" key="1">
    <source>
        <dbReference type="SAM" id="MobiDB-lite"/>
    </source>
</evidence>
<reference evidence="3" key="1">
    <citation type="journal article" date="2019" name="Beilstein J. Org. Chem.">
        <title>Nanangenines: drimane sesquiterpenoids as the dominant metabolite cohort of a novel Australian fungus, Aspergillus nanangensis.</title>
        <authorList>
            <person name="Lacey H.J."/>
            <person name="Gilchrist C.L.M."/>
            <person name="Crombie A."/>
            <person name="Kalaitzis J.A."/>
            <person name="Vuong D."/>
            <person name="Rutledge P.J."/>
            <person name="Turner P."/>
            <person name="Pitt J.I."/>
            <person name="Lacey E."/>
            <person name="Chooi Y.H."/>
            <person name="Piggott A.M."/>
        </authorList>
    </citation>
    <scope>NUCLEOTIDE SEQUENCE</scope>
    <source>
        <strain evidence="3">MST-FP2251</strain>
    </source>
</reference>
<gene>
    <name evidence="3" type="ORF">FE257_002852</name>
</gene>
<proteinExistence type="predicted"/>
<keyword evidence="2" id="KW-0812">Transmembrane</keyword>
<dbReference type="EMBL" id="VCAU01000015">
    <property type="protein sequence ID" value="KAF9891889.1"/>
    <property type="molecule type" value="Genomic_DNA"/>
</dbReference>
<dbReference type="InterPro" id="IPR046368">
    <property type="entry name" value="Tag1"/>
</dbReference>
<feature type="transmembrane region" description="Helical" evidence="2">
    <location>
        <begin position="49"/>
        <end position="76"/>
    </location>
</feature>
<evidence type="ECO:0000313" key="4">
    <source>
        <dbReference type="Proteomes" id="UP001194746"/>
    </source>
</evidence>
<name>A0AAD4CSG4_ASPNN</name>
<dbReference type="Proteomes" id="UP001194746">
    <property type="component" value="Unassembled WGS sequence"/>
</dbReference>
<feature type="region of interest" description="Disordered" evidence="1">
    <location>
        <begin position="1"/>
        <end position="28"/>
    </location>
</feature>
<dbReference type="PANTHER" id="PTHR35895">
    <property type="entry name" value="CHROMOSOME 16, WHOLE GENOME SHOTGUN SEQUENCE"/>
    <property type="match status" value="1"/>
</dbReference>
<keyword evidence="2" id="KW-0472">Membrane</keyword>
<evidence type="ECO:0000256" key="2">
    <source>
        <dbReference type="SAM" id="Phobius"/>
    </source>
</evidence>